<keyword evidence="2 4" id="KW-0238">DNA-binding</keyword>
<sequence length="209" mass="23376">MVETVSPATAQPLGRRERNKMRVKNGIYEAALELFTQKGYDQTTVEEITERADVARGTFFNHFQRKEDIIGEWSERRQARLREGLDSEGLENSEGADIRLTLSHCMSILARITLDSSAQTKALLTAWVRAGAPLEEEPHTAHMFSRFIEAGRESGEIPQDVDPELAGHLLRDVYLGALFRWARKPVGEGDLEAELQAACATLTDGLIPR</sequence>
<evidence type="ECO:0000256" key="2">
    <source>
        <dbReference type="ARBA" id="ARBA00023125"/>
    </source>
</evidence>
<dbReference type="InterPro" id="IPR001647">
    <property type="entry name" value="HTH_TetR"/>
</dbReference>
<feature type="domain" description="HTH tetR-type" evidence="5">
    <location>
        <begin position="21"/>
        <end position="81"/>
    </location>
</feature>
<dbReference type="EMBL" id="CP120988">
    <property type="protein sequence ID" value="WLQ58345.1"/>
    <property type="molecule type" value="Genomic_DNA"/>
</dbReference>
<dbReference type="Pfam" id="PF00440">
    <property type="entry name" value="TetR_N"/>
    <property type="match status" value="1"/>
</dbReference>
<evidence type="ECO:0000256" key="4">
    <source>
        <dbReference type="PROSITE-ProRule" id="PRU00335"/>
    </source>
</evidence>
<gene>
    <name evidence="6" type="ORF">P8A19_24255</name>
</gene>
<dbReference type="PROSITE" id="PS50977">
    <property type="entry name" value="HTH_TETR_2"/>
    <property type="match status" value="1"/>
</dbReference>
<reference evidence="6 7" key="1">
    <citation type="submission" date="2023-03" db="EMBL/GenBank/DDBJ databases">
        <title>Isolation and description of six Streptomyces strains from soil environments, able to metabolize different microbial glucans.</title>
        <authorList>
            <person name="Widen T."/>
            <person name="Larsbrink J."/>
        </authorList>
    </citation>
    <scope>NUCLEOTIDE SEQUENCE [LARGE SCALE GENOMIC DNA]</scope>
    <source>
        <strain evidence="6 7">Alt2</strain>
    </source>
</reference>
<dbReference type="InterPro" id="IPR050109">
    <property type="entry name" value="HTH-type_TetR-like_transc_reg"/>
</dbReference>
<evidence type="ECO:0000259" key="5">
    <source>
        <dbReference type="PROSITE" id="PS50977"/>
    </source>
</evidence>
<organism evidence="6 7">
    <name type="scientific">Streptomyces poriferorum</name>
    <dbReference type="NCBI Taxonomy" id="2798799"/>
    <lineage>
        <taxon>Bacteria</taxon>
        <taxon>Bacillati</taxon>
        <taxon>Actinomycetota</taxon>
        <taxon>Actinomycetes</taxon>
        <taxon>Kitasatosporales</taxon>
        <taxon>Streptomycetaceae</taxon>
        <taxon>Streptomyces</taxon>
    </lineage>
</organism>
<feature type="DNA-binding region" description="H-T-H motif" evidence="4">
    <location>
        <begin position="44"/>
        <end position="63"/>
    </location>
</feature>
<evidence type="ECO:0000313" key="6">
    <source>
        <dbReference type="EMBL" id="WLQ58345.1"/>
    </source>
</evidence>
<dbReference type="RefSeq" id="WP_219569812.1">
    <property type="nucleotide sequence ID" value="NZ_CP120988.1"/>
</dbReference>
<proteinExistence type="predicted"/>
<dbReference type="Proteomes" id="UP001235744">
    <property type="component" value="Chromosome"/>
</dbReference>
<dbReference type="PANTHER" id="PTHR30055:SF234">
    <property type="entry name" value="HTH-TYPE TRANSCRIPTIONAL REGULATOR BETI"/>
    <property type="match status" value="1"/>
</dbReference>
<keyword evidence="7" id="KW-1185">Reference proteome</keyword>
<accession>A0ABY9ITD2</accession>
<name>A0ABY9ITD2_9ACTN</name>
<evidence type="ECO:0000256" key="1">
    <source>
        <dbReference type="ARBA" id="ARBA00023015"/>
    </source>
</evidence>
<evidence type="ECO:0000256" key="3">
    <source>
        <dbReference type="ARBA" id="ARBA00023163"/>
    </source>
</evidence>
<evidence type="ECO:0000313" key="7">
    <source>
        <dbReference type="Proteomes" id="UP001235744"/>
    </source>
</evidence>
<dbReference type="PANTHER" id="PTHR30055">
    <property type="entry name" value="HTH-TYPE TRANSCRIPTIONAL REGULATOR RUTR"/>
    <property type="match status" value="1"/>
</dbReference>
<keyword evidence="1" id="KW-0805">Transcription regulation</keyword>
<keyword evidence="3" id="KW-0804">Transcription</keyword>
<protein>
    <submittedName>
        <fullName evidence="6">TetR/AcrR family transcriptional regulator</fullName>
    </submittedName>
</protein>